<dbReference type="Proteomes" id="UP001273935">
    <property type="component" value="Unassembled WGS sequence"/>
</dbReference>
<proteinExistence type="predicted"/>
<keyword evidence="1" id="KW-1133">Transmembrane helix</keyword>
<evidence type="ECO:0000256" key="1">
    <source>
        <dbReference type="SAM" id="Phobius"/>
    </source>
</evidence>
<accession>A0ABU3Y187</accession>
<keyword evidence="1" id="KW-0812">Transmembrane</keyword>
<feature type="non-terminal residue" evidence="2">
    <location>
        <position position="71"/>
    </location>
</feature>
<reference evidence="2 3" key="1">
    <citation type="submission" date="2023-10" db="EMBL/GenBank/DDBJ databases">
        <title>Pseudomonas otitidis isolated from a paediatric patient with cystic fibrosis in Chile.</title>
        <authorList>
            <person name="Amsteins-Romero L."/>
            <person name="Opazo-Capurro A."/>
            <person name="Matus-Kohler M."/>
            <person name="Gonzalez-Rocha G."/>
        </authorList>
    </citation>
    <scope>NUCLEOTIDE SEQUENCE [LARGE SCALE GENOMIC DNA]</scope>
    <source>
        <strain evidence="2 3">P-714</strain>
    </source>
</reference>
<protein>
    <recommendedName>
        <fullName evidence="4">GNAT family N-acetyltransferase</fullName>
    </recommendedName>
</protein>
<keyword evidence="1" id="KW-0472">Membrane</keyword>
<feature type="transmembrane region" description="Helical" evidence="1">
    <location>
        <begin position="46"/>
        <end position="70"/>
    </location>
</feature>
<gene>
    <name evidence="2" type="ORF">R0G64_31540</name>
</gene>
<sequence length="71" mass="7556">RGVARRLLDEATRLAREAGCELRLQGPQDHLEAQALAPRLEGARQLGLAALAMGWALWAGGPAWIGWALAG</sequence>
<evidence type="ECO:0008006" key="4">
    <source>
        <dbReference type="Google" id="ProtNLM"/>
    </source>
</evidence>
<evidence type="ECO:0000313" key="2">
    <source>
        <dbReference type="EMBL" id="MDV3443927.1"/>
    </source>
</evidence>
<organism evidence="2 3">
    <name type="scientific">Metapseudomonas otitidis</name>
    <dbReference type="NCBI Taxonomy" id="319939"/>
    <lineage>
        <taxon>Bacteria</taxon>
        <taxon>Pseudomonadati</taxon>
        <taxon>Pseudomonadota</taxon>
        <taxon>Gammaproteobacteria</taxon>
        <taxon>Pseudomonadales</taxon>
        <taxon>Pseudomonadaceae</taxon>
        <taxon>Metapseudomonas</taxon>
    </lineage>
</organism>
<evidence type="ECO:0000313" key="3">
    <source>
        <dbReference type="Proteomes" id="UP001273935"/>
    </source>
</evidence>
<dbReference type="EMBL" id="JAWJUL010000400">
    <property type="protein sequence ID" value="MDV3443927.1"/>
    <property type="molecule type" value="Genomic_DNA"/>
</dbReference>
<keyword evidence="3" id="KW-1185">Reference proteome</keyword>
<feature type="non-terminal residue" evidence="2">
    <location>
        <position position="1"/>
    </location>
</feature>
<comment type="caution">
    <text evidence="2">The sequence shown here is derived from an EMBL/GenBank/DDBJ whole genome shotgun (WGS) entry which is preliminary data.</text>
</comment>
<name>A0ABU3Y187_9GAMM</name>